<reference evidence="1 2" key="1">
    <citation type="submission" date="2017-11" db="EMBL/GenBank/DDBJ databases">
        <authorList>
            <person name="Kracher B."/>
        </authorList>
    </citation>
    <scope>NUCLEOTIDE SEQUENCE [LARGE SCALE GENOMIC DNA]</scope>
    <source>
        <strain evidence="1 2">RACE1</strain>
    </source>
</reference>
<evidence type="ECO:0000313" key="2">
    <source>
        <dbReference type="Proteomes" id="UP000275772"/>
    </source>
</evidence>
<dbReference type="AlphaFoldDB" id="A0A383USU1"/>
<name>A0A383USU1_BLUHO</name>
<accession>A0A383USU1</accession>
<protein>
    <submittedName>
        <fullName evidence="1">Uncharacterized protein</fullName>
    </submittedName>
</protein>
<evidence type="ECO:0000313" key="1">
    <source>
        <dbReference type="EMBL" id="SZF02826.1"/>
    </source>
</evidence>
<proteinExistence type="predicted"/>
<gene>
    <name evidence="1" type="ORF">BLGHR1_13612</name>
</gene>
<dbReference type="VEuPathDB" id="FungiDB:BLGHR1_13612"/>
<sequence length="61" mass="6756">MGQLAQQAPAFLGLRQQAPHNPSAHVQRNTSLQLRRSSVIVSEFYQKPSSNQSLALVVQLK</sequence>
<dbReference type="EMBL" id="UNSH01000046">
    <property type="protein sequence ID" value="SZF02826.1"/>
    <property type="molecule type" value="Genomic_DNA"/>
</dbReference>
<organism evidence="1 2">
    <name type="scientific">Blumeria hordei</name>
    <name type="common">Barley powdery mildew</name>
    <name type="synonym">Blumeria graminis f. sp. hordei</name>
    <dbReference type="NCBI Taxonomy" id="2867405"/>
    <lineage>
        <taxon>Eukaryota</taxon>
        <taxon>Fungi</taxon>
        <taxon>Dikarya</taxon>
        <taxon>Ascomycota</taxon>
        <taxon>Pezizomycotina</taxon>
        <taxon>Leotiomycetes</taxon>
        <taxon>Erysiphales</taxon>
        <taxon>Erysiphaceae</taxon>
        <taxon>Blumeria</taxon>
    </lineage>
</organism>
<dbReference type="Proteomes" id="UP000275772">
    <property type="component" value="Unassembled WGS sequence"/>
</dbReference>